<protein>
    <recommendedName>
        <fullName evidence="2">PSP1 C-terminal domain-containing protein</fullName>
    </recommendedName>
</protein>
<feature type="region of interest" description="Disordered" evidence="1">
    <location>
        <begin position="361"/>
        <end position="470"/>
    </location>
</feature>
<reference evidence="3" key="2">
    <citation type="journal article" date="2021" name="PeerJ">
        <title>Extensive microbial diversity within the chicken gut microbiome revealed by metagenomics and culture.</title>
        <authorList>
            <person name="Gilroy R."/>
            <person name="Ravi A."/>
            <person name="Getino M."/>
            <person name="Pursley I."/>
            <person name="Horton D.L."/>
            <person name="Alikhan N.F."/>
            <person name="Baker D."/>
            <person name="Gharbi K."/>
            <person name="Hall N."/>
            <person name="Watson M."/>
            <person name="Adriaenssens E.M."/>
            <person name="Foster-Nyarko E."/>
            <person name="Jarju S."/>
            <person name="Secka A."/>
            <person name="Antonio M."/>
            <person name="Oren A."/>
            <person name="Chaudhuri R.R."/>
            <person name="La Ragione R."/>
            <person name="Hildebrand F."/>
            <person name="Pallen M.J."/>
        </authorList>
    </citation>
    <scope>NUCLEOTIDE SEQUENCE</scope>
    <source>
        <strain evidence="3">ChiSjej2B20-13462</strain>
    </source>
</reference>
<dbReference type="AlphaFoldDB" id="A0A9D1CNB5"/>
<feature type="compositionally biased region" description="Basic and acidic residues" evidence="1">
    <location>
        <begin position="389"/>
        <end position="407"/>
    </location>
</feature>
<reference evidence="3" key="1">
    <citation type="submission" date="2020-10" db="EMBL/GenBank/DDBJ databases">
        <authorList>
            <person name="Gilroy R."/>
        </authorList>
    </citation>
    <scope>NUCLEOTIDE SEQUENCE</scope>
    <source>
        <strain evidence="3">ChiSjej2B20-13462</strain>
    </source>
</reference>
<dbReference type="PANTHER" id="PTHR43830">
    <property type="entry name" value="PROTEIN PSP1"/>
    <property type="match status" value="1"/>
</dbReference>
<accession>A0A9D1CNB5</accession>
<gene>
    <name evidence="3" type="ORF">IAA67_02945</name>
</gene>
<evidence type="ECO:0000259" key="2">
    <source>
        <dbReference type="PROSITE" id="PS51411"/>
    </source>
</evidence>
<dbReference type="EMBL" id="DVFN01000046">
    <property type="protein sequence ID" value="HIQ69275.1"/>
    <property type="molecule type" value="Genomic_DNA"/>
</dbReference>
<dbReference type="InterPro" id="IPR007557">
    <property type="entry name" value="PSP1_C"/>
</dbReference>
<comment type="caution">
    <text evidence="3">The sequence shown here is derived from an EMBL/GenBank/DDBJ whole genome shotgun (WGS) entry which is preliminary data.</text>
</comment>
<dbReference type="InterPro" id="IPR047767">
    <property type="entry name" value="PSP1-like"/>
</dbReference>
<feature type="region of interest" description="Disordered" evidence="1">
    <location>
        <begin position="1"/>
        <end position="46"/>
    </location>
</feature>
<dbReference type="Proteomes" id="UP000886874">
    <property type="component" value="Unassembled WGS sequence"/>
</dbReference>
<feature type="domain" description="PSP1 C-terminal" evidence="2">
    <location>
        <begin position="108"/>
        <end position="193"/>
    </location>
</feature>
<evidence type="ECO:0000313" key="4">
    <source>
        <dbReference type="Proteomes" id="UP000886874"/>
    </source>
</evidence>
<evidence type="ECO:0000313" key="3">
    <source>
        <dbReference type="EMBL" id="HIQ69275.1"/>
    </source>
</evidence>
<dbReference type="PANTHER" id="PTHR43830:SF3">
    <property type="entry name" value="PROTEIN PSP1"/>
    <property type="match status" value="1"/>
</dbReference>
<feature type="compositionally biased region" description="Basic and acidic residues" evidence="1">
    <location>
        <begin position="367"/>
        <end position="380"/>
    </location>
</feature>
<dbReference type="Pfam" id="PF04468">
    <property type="entry name" value="PSP1"/>
    <property type="match status" value="1"/>
</dbReference>
<evidence type="ECO:0000256" key="1">
    <source>
        <dbReference type="SAM" id="MobiDB-lite"/>
    </source>
</evidence>
<proteinExistence type="predicted"/>
<feature type="compositionally biased region" description="Basic and acidic residues" evidence="1">
    <location>
        <begin position="413"/>
        <end position="442"/>
    </location>
</feature>
<dbReference type="GO" id="GO:0005737">
    <property type="term" value="C:cytoplasm"/>
    <property type="evidence" value="ECO:0007669"/>
    <property type="project" value="TreeGrafter"/>
</dbReference>
<dbReference type="PROSITE" id="PS51411">
    <property type="entry name" value="PSP1_C"/>
    <property type="match status" value="1"/>
</dbReference>
<feature type="region of interest" description="Disordered" evidence="1">
    <location>
        <begin position="316"/>
        <end position="349"/>
    </location>
</feature>
<sequence>MFPASAPSEIPTDLLPESAAPAAEPETESPERTPEAPDCPPEPEAPDTVIVADIHFRNNSKVYFFDPADLTLKAGDHVIIDTARGHEYGICAAGNHPVPRKDIVPPLRRVLRLATEKDERINAENEQKEKRAFEVCQQKIQAHGLDMQLVSAECAFDGSKILFFFTADGRVDFRELVKNLASVFRTRIELRQIGVRDKAKMVGGLGMCGRPFCCREFLDDFQPVSIKMAKTQNLSLNPTKISGACGRLMCCLKYEQDAYEDLLKTSPKNESFVDTVDGRGTVVDVNLLRQCVRVRMEDEPDTINTYRNSEIVVLRSGKAKKTDPPVPRDLAPLSSLPKPEQKREPMPESLPDVMYRGEALAASSPAEKAEKAEKPDEAGRPSRRRRRRPSGEKSEAGQPPKQDKAAEKPQQPKAEKPRQERPEKPRQDHQSEKPQREKRPEGENAPSESHRPRRRRRPRGKSGESNPPRE</sequence>
<name>A0A9D1CNB5_9FIRM</name>
<dbReference type="NCBIfam" id="NF041131">
    <property type="entry name" value="RicT_YaaT_fam"/>
    <property type="match status" value="1"/>
</dbReference>
<organism evidence="3 4">
    <name type="scientific">Candidatus Avoscillospira stercorigallinarum</name>
    <dbReference type="NCBI Taxonomy" id="2840708"/>
    <lineage>
        <taxon>Bacteria</taxon>
        <taxon>Bacillati</taxon>
        <taxon>Bacillota</taxon>
        <taxon>Clostridia</taxon>
        <taxon>Eubacteriales</taxon>
        <taxon>Oscillospiraceae</taxon>
        <taxon>Oscillospiraceae incertae sedis</taxon>
        <taxon>Candidatus Avoscillospira</taxon>
    </lineage>
</organism>
<feature type="compositionally biased region" description="Basic residues" evidence="1">
    <location>
        <begin position="451"/>
        <end position="460"/>
    </location>
</feature>